<feature type="domain" description="Signal transduction histidine kinase subgroup 3 dimerisation and phosphoacceptor" evidence="10">
    <location>
        <begin position="211"/>
        <end position="276"/>
    </location>
</feature>
<dbReference type="Gene3D" id="3.30.565.10">
    <property type="entry name" value="Histidine kinase-like ATPase, C-terminal domain"/>
    <property type="match status" value="1"/>
</dbReference>
<dbReference type="GO" id="GO:0016020">
    <property type="term" value="C:membrane"/>
    <property type="evidence" value="ECO:0007669"/>
    <property type="project" value="InterPro"/>
</dbReference>
<evidence type="ECO:0000256" key="7">
    <source>
        <dbReference type="ARBA" id="ARBA00022840"/>
    </source>
</evidence>
<evidence type="ECO:0000256" key="9">
    <source>
        <dbReference type="SAM" id="Phobius"/>
    </source>
</evidence>
<dbReference type="InterPro" id="IPR036890">
    <property type="entry name" value="HATPase_C_sf"/>
</dbReference>
<gene>
    <name evidence="11" type="ORF">FOY51_06625</name>
</gene>
<dbReference type="EMBL" id="VLNY01000002">
    <property type="protein sequence ID" value="KAA0024210.1"/>
    <property type="molecule type" value="Genomic_DNA"/>
</dbReference>
<dbReference type="EC" id="2.7.13.3" evidence="2"/>
<dbReference type="Proteomes" id="UP000322244">
    <property type="component" value="Unassembled WGS sequence"/>
</dbReference>
<keyword evidence="9" id="KW-0812">Transmembrane</keyword>
<evidence type="ECO:0000256" key="2">
    <source>
        <dbReference type="ARBA" id="ARBA00012438"/>
    </source>
</evidence>
<keyword evidence="3" id="KW-0597">Phosphoprotein</keyword>
<comment type="caution">
    <text evidence="11">The sequence shown here is derived from an EMBL/GenBank/DDBJ whole genome shotgun (WGS) entry which is preliminary data.</text>
</comment>
<evidence type="ECO:0000256" key="3">
    <source>
        <dbReference type="ARBA" id="ARBA00022553"/>
    </source>
</evidence>
<feature type="transmembrane region" description="Helical" evidence="9">
    <location>
        <begin position="168"/>
        <end position="186"/>
    </location>
</feature>
<evidence type="ECO:0000259" key="10">
    <source>
        <dbReference type="Pfam" id="PF07730"/>
    </source>
</evidence>
<feature type="transmembrane region" description="Helical" evidence="9">
    <location>
        <begin position="94"/>
        <end position="111"/>
    </location>
</feature>
<keyword evidence="9" id="KW-0472">Membrane</keyword>
<keyword evidence="6 11" id="KW-0418">Kinase</keyword>
<dbReference type="AlphaFoldDB" id="A0A5A7SDI3"/>
<keyword evidence="7" id="KW-0067">ATP-binding</keyword>
<dbReference type="Pfam" id="PF07730">
    <property type="entry name" value="HisKA_3"/>
    <property type="match status" value="1"/>
</dbReference>
<evidence type="ECO:0000256" key="6">
    <source>
        <dbReference type="ARBA" id="ARBA00022777"/>
    </source>
</evidence>
<evidence type="ECO:0000313" key="11">
    <source>
        <dbReference type="EMBL" id="KAA0024210.1"/>
    </source>
</evidence>
<evidence type="ECO:0000256" key="8">
    <source>
        <dbReference type="ARBA" id="ARBA00023012"/>
    </source>
</evidence>
<dbReference type="CDD" id="cd16917">
    <property type="entry name" value="HATPase_UhpB-NarQ-NarX-like"/>
    <property type="match status" value="1"/>
</dbReference>
<keyword evidence="8" id="KW-0902">Two-component regulatory system</keyword>
<comment type="catalytic activity">
    <reaction evidence="1">
        <text>ATP + protein L-histidine = ADP + protein N-phospho-L-histidine.</text>
        <dbReference type="EC" id="2.7.13.3"/>
    </reaction>
</comment>
<feature type="transmembrane region" description="Helical" evidence="9">
    <location>
        <begin position="44"/>
        <end position="64"/>
    </location>
</feature>
<dbReference type="SUPFAM" id="SSF55874">
    <property type="entry name" value="ATPase domain of HSP90 chaperone/DNA topoisomerase II/histidine kinase"/>
    <property type="match status" value="1"/>
</dbReference>
<proteinExistence type="predicted"/>
<evidence type="ECO:0000256" key="4">
    <source>
        <dbReference type="ARBA" id="ARBA00022679"/>
    </source>
</evidence>
<dbReference type="InterPro" id="IPR011712">
    <property type="entry name" value="Sig_transdc_His_kin_sub3_dim/P"/>
</dbReference>
<protein>
    <recommendedName>
        <fullName evidence="2">histidine kinase</fullName>
        <ecNumber evidence="2">2.7.13.3</ecNumber>
    </recommendedName>
</protein>
<keyword evidence="9" id="KW-1133">Transmembrane helix</keyword>
<dbReference type="GO" id="GO:0046983">
    <property type="term" value="F:protein dimerization activity"/>
    <property type="evidence" value="ECO:0007669"/>
    <property type="project" value="InterPro"/>
</dbReference>
<feature type="transmembrane region" description="Helical" evidence="9">
    <location>
        <begin position="123"/>
        <end position="156"/>
    </location>
</feature>
<organism evidence="11 12">
    <name type="scientific">Antrihabitans cavernicola</name>
    <dbReference type="NCBI Taxonomy" id="2495913"/>
    <lineage>
        <taxon>Bacteria</taxon>
        <taxon>Bacillati</taxon>
        <taxon>Actinomycetota</taxon>
        <taxon>Actinomycetes</taxon>
        <taxon>Mycobacteriales</taxon>
        <taxon>Nocardiaceae</taxon>
        <taxon>Antrihabitans</taxon>
    </lineage>
</organism>
<evidence type="ECO:0000313" key="12">
    <source>
        <dbReference type="Proteomes" id="UP000322244"/>
    </source>
</evidence>
<keyword evidence="4" id="KW-0808">Transferase</keyword>
<reference evidence="11 12" key="1">
    <citation type="submission" date="2019-07" db="EMBL/GenBank/DDBJ databases">
        <title>Rhodococcus cavernicolus sp. nov., isolated from a cave.</title>
        <authorList>
            <person name="Lee S.D."/>
        </authorList>
    </citation>
    <scope>NUCLEOTIDE SEQUENCE [LARGE SCALE GENOMIC DNA]</scope>
    <source>
        <strain evidence="11 12">C1-24</strain>
    </source>
</reference>
<dbReference type="InterPro" id="IPR050482">
    <property type="entry name" value="Sensor_HK_TwoCompSys"/>
</dbReference>
<dbReference type="GO" id="GO:0000155">
    <property type="term" value="F:phosphorelay sensor kinase activity"/>
    <property type="evidence" value="ECO:0007669"/>
    <property type="project" value="InterPro"/>
</dbReference>
<dbReference type="PANTHER" id="PTHR24421:SF10">
    <property type="entry name" value="NITRATE_NITRITE SENSOR PROTEIN NARQ"/>
    <property type="match status" value="1"/>
</dbReference>
<dbReference type="OrthoDB" id="227596at2"/>
<keyword evidence="12" id="KW-1185">Reference proteome</keyword>
<dbReference type="PANTHER" id="PTHR24421">
    <property type="entry name" value="NITRATE/NITRITE SENSOR PROTEIN NARX-RELATED"/>
    <property type="match status" value="1"/>
</dbReference>
<dbReference type="GO" id="GO:0005524">
    <property type="term" value="F:ATP binding"/>
    <property type="evidence" value="ECO:0007669"/>
    <property type="project" value="UniProtKB-KW"/>
</dbReference>
<evidence type="ECO:0000256" key="1">
    <source>
        <dbReference type="ARBA" id="ARBA00000085"/>
    </source>
</evidence>
<dbReference type="Gene3D" id="1.20.5.1930">
    <property type="match status" value="1"/>
</dbReference>
<keyword evidence="5" id="KW-0547">Nucleotide-binding</keyword>
<accession>A0A5A7SDI3</accession>
<evidence type="ECO:0000256" key="5">
    <source>
        <dbReference type="ARBA" id="ARBA00022741"/>
    </source>
</evidence>
<name>A0A5A7SDI3_9NOCA</name>
<sequence>MRTFGKGGSYSRRVRRTGRAVTRAASGVTTIAKPHLRRVTGSQWWDVVIVLITAILFTVAWPTLHVTHQVPGGVQPIVAALAAFPFILIRVNPALGWAISAISALVIPVAFDNQPYNELPWQVVHFLVFLPLLFAVSLRAAMPVVGVAWVSSVLLFLADLPPDMRAGWAVGLTALVAFGLLIRWLVLSRRQLAKQEEVSELERARRTILEEKARIARDLHDVVAHHMSLVVVQAQTARYRVANVSPEACAEFDSIGATAREALNEIRGMLGVLRSDGQSAEHAPQPGVENVHELLEGTRRAGVPVVWNISGDQDALSPATGLAIYRILQESLSNASRHAPGAPVEVTVDYGHSLISVGVFNGPGQSSARVPITAENGGHGLDGMRDRALSVGGLLTAMPRADGGFVVSAQLPAVVAGLGELTDRTA</sequence>